<evidence type="ECO:0000256" key="12">
    <source>
        <dbReference type="ARBA" id="ARBA00023137"/>
    </source>
</evidence>
<evidence type="ECO:0000256" key="7">
    <source>
        <dbReference type="ARBA" id="ARBA00022741"/>
    </source>
</evidence>
<evidence type="ECO:0000256" key="15">
    <source>
        <dbReference type="SAM" id="Phobius"/>
    </source>
</evidence>
<proteinExistence type="inferred from homology"/>
<dbReference type="Pfam" id="PF23607">
    <property type="entry name" value="WZC_N"/>
    <property type="match status" value="1"/>
</dbReference>
<keyword evidence="11 15" id="KW-0472">Membrane</keyword>
<feature type="domain" description="Polysaccharide chain length determinant N-terminal" evidence="16">
    <location>
        <begin position="17"/>
        <end position="107"/>
    </location>
</feature>
<dbReference type="CDD" id="cd05387">
    <property type="entry name" value="BY-kinase"/>
    <property type="match status" value="1"/>
</dbReference>
<evidence type="ECO:0000256" key="4">
    <source>
        <dbReference type="ARBA" id="ARBA00022519"/>
    </source>
</evidence>
<gene>
    <name evidence="19" type="ORF">ABF77_06935</name>
</gene>
<feature type="transmembrane region" description="Helical" evidence="15">
    <location>
        <begin position="33"/>
        <end position="51"/>
    </location>
</feature>
<organism evidence="19 20">
    <name type="scientific">Enterobacter roggenkampii</name>
    <dbReference type="NCBI Taxonomy" id="1812935"/>
    <lineage>
        <taxon>Bacteria</taxon>
        <taxon>Pseudomonadati</taxon>
        <taxon>Pseudomonadota</taxon>
        <taxon>Gammaproteobacteria</taxon>
        <taxon>Enterobacterales</taxon>
        <taxon>Enterobacteriaceae</taxon>
        <taxon>Enterobacter</taxon>
        <taxon>Enterobacter cloacae complex</taxon>
    </lineage>
</organism>
<keyword evidence="3" id="KW-1003">Cell membrane</keyword>
<dbReference type="InterPro" id="IPR050445">
    <property type="entry name" value="Bact_polysacc_biosynth/exp"/>
</dbReference>
<dbReference type="InterPro" id="IPR025669">
    <property type="entry name" value="AAA_dom"/>
</dbReference>
<evidence type="ECO:0000313" key="19">
    <source>
        <dbReference type="EMBL" id="KLQ05592.1"/>
    </source>
</evidence>
<dbReference type="RefSeq" id="WP_047747974.1">
    <property type="nucleotide sequence ID" value="NZ_JAXROS010000013.1"/>
</dbReference>
<evidence type="ECO:0000256" key="9">
    <source>
        <dbReference type="ARBA" id="ARBA00022840"/>
    </source>
</evidence>
<keyword evidence="4" id="KW-0997">Cell inner membrane</keyword>
<feature type="domain" description="AAA" evidence="17">
    <location>
        <begin position="544"/>
        <end position="692"/>
    </location>
</feature>
<dbReference type="InterPro" id="IPR003856">
    <property type="entry name" value="LPS_length_determ_N"/>
</dbReference>
<dbReference type="Gene3D" id="3.40.50.300">
    <property type="entry name" value="P-loop containing nucleotide triphosphate hydrolases"/>
    <property type="match status" value="1"/>
</dbReference>
<keyword evidence="10 15" id="KW-1133">Transmembrane helix</keyword>
<dbReference type="Pfam" id="PF13807">
    <property type="entry name" value="GNVR"/>
    <property type="match status" value="1"/>
</dbReference>
<comment type="similarity">
    <text evidence="2">Belongs to the etk/wzc family.</text>
</comment>
<dbReference type="Pfam" id="PF13614">
    <property type="entry name" value="AAA_31"/>
    <property type="match status" value="1"/>
</dbReference>
<evidence type="ECO:0000256" key="11">
    <source>
        <dbReference type="ARBA" id="ARBA00023136"/>
    </source>
</evidence>
<feature type="domain" description="Tyrosine-protein kinase G-rich" evidence="18">
    <location>
        <begin position="369"/>
        <end position="449"/>
    </location>
</feature>
<keyword evidence="12 19" id="KW-0829">Tyrosine-protein kinase</keyword>
<sequence>MSSSKSDKYSAATPQNNEMDLIQLLAEMFDHRVMIACVTLLFTVCAGIYAFSVTPVYQADALVQVEAKQGNALLKNLTSLRSDLSPDVAPELLLLKSRMVLGQTVDRLGLTYEANRRLFPVIGAFWEHVHGRNPAEITIGSLNIPSVEGDPQTLLLTVLEQGRYRLEGQTLEAEGVVGKALLKEGVSLLVTSLNAAPGTQFTLNIVTRLEAINAIQSRLTVVESSKQSGMIALTLTGDDPGKTATVLNTIAENFLSQNIARQEAKDSRSLTFLQDQLPKISRELDEAEARLNAYREQSDSVDLSLEAKSVLDQVVNVENQLNALTFREAEVSQLFKKDHPTYRALLEKKQTLERERARLYSRVSSMPSTQQEILRLSRDVESGRAVYMQLLTRQQELSISRSSAIGNVRIIDPAVTQPAPVKPRKALIILFGMMIGLLLSAGTVLVRSAFKRGITSSEQLEEFGMPLLVTLPRSVWLWKKTHLRRRNLFTSHWKHRISNVPFLPIDRPADTFVEAMRGLRTSLHFTMMDTANRVVVVSGPTQDCGKTLVSTSLASIVAQAGQRVLFVDADMRKGYVHNVFRLNNHRGLSCVLDGTVEWQEAVQRFEKGGFDVLTCGPQPTHPVDLLMSDRFQVVMAQIEKRYDIVIIDTPPVLAVTDALLIARAAATTLLVARFGKTSVKEIETSLKRMERMNVKVNGVILNDIVKSAALYYNSGYSAYDYGYTRE</sequence>
<dbReference type="InterPro" id="IPR032807">
    <property type="entry name" value="GNVR"/>
</dbReference>
<dbReference type="OrthoDB" id="9775724at2"/>
<dbReference type="PANTHER" id="PTHR32309">
    <property type="entry name" value="TYROSINE-PROTEIN KINASE"/>
    <property type="match status" value="1"/>
</dbReference>
<accession>A0A837LFX5</accession>
<evidence type="ECO:0000256" key="8">
    <source>
        <dbReference type="ARBA" id="ARBA00022777"/>
    </source>
</evidence>
<dbReference type="Pfam" id="PF02706">
    <property type="entry name" value="Wzz"/>
    <property type="match status" value="1"/>
</dbReference>
<dbReference type="NCBIfam" id="TIGR01007">
    <property type="entry name" value="eps_fam"/>
    <property type="match status" value="1"/>
</dbReference>
<evidence type="ECO:0000256" key="2">
    <source>
        <dbReference type="ARBA" id="ARBA00008883"/>
    </source>
</evidence>
<reference evidence="19 20" key="1">
    <citation type="submission" date="2015-06" db="EMBL/GenBank/DDBJ databases">
        <authorList>
            <person name="Adams M."/>
            <person name="Sutton G."/>
            <person name="Nelson K."/>
            <person name="Bonomo R."/>
            <person name="McCorrison J."/>
            <person name="Sanka R."/>
            <person name="Brinkac L."/>
            <person name="Nierman W."/>
        </authorList>
    </citation>
    <scope>NUCLEOTIDE SEQUENCE [LARGE SCALE GENOMIC DNA]</scope>
    <source>
        <strain evidence="19 20">GN02692</strain>
    </source>
</reference>
<dbReference type="FunFam" id="3.40.50.300:FF:000527">
    <property type="entry name" value="Tyrosine-protein kinase etk"/>
    <property type="match status" value="1"/>
</dbReference>
<evidence type="ECO:0000256" key="13">
    <source>
        <dbReference type="ARBA" id="ARBA00053015"/>
    </source>
</evidence>
<dbReference type="InterPro" id="IPR005702">
    <property type="entry name" value="Wzc-like_C"/>
</dbReference>
<feature type="transmembrane region" description="Helical" evidence="15">
    <location>
        <begin position="426"/>
        <end position="446"/>
    </location>
</feature>
<keyword evidence="6 15" id="KW-0812">Transmembrane</keyword>
<keyword evidence="9" id="KW-0067">ATP-binding</keyword>
<evidence type="ECO:0000256" key="6">
    <source>
        <dbReference type="ARBA" id="ARBA00022692"/>
    </source>
</evidence>
<dbReference type="SUPFAM" id="SSF52540">
    <property type="entry name" value="P-loop containing nucleoside triphosphate hydrolases"/>
    <property type="match status" value="1"/>
</dbReference>
<dbReference type="AlphaFoldDB" id="A0A837LFX5"/>
<dbReference type="GO" id="GO:0005524">
    <property type="term" value="F:ATP binding"/>
    <property type="evidence" value="ECO:0007669"/>
    <property type="project" value="UniProtKB-KW"/>
</dbReference>
<protein>
    <submittedName>
        <fullName evidence="19">Protein-tyrosine kinase</fullName>
    </submittedName>
</protein>
<evidence type="ECO:0000256" key="1">
    <source>
        <dbReference type="ARBA" id="ARBA00004429"/>
    </source>
</evidence>
<dbReference type="EMBL" id="LEDI01000012">
    <property type="protein sequence ID" value="KLQ05592.1"/>
    <property type="molecule type" value="Genomic_DNA"/>
</dbReference>
<comment type="caution">
    <text evidence="19">The sequence shown here is derived from an EMBL/GenBank/DDBJ whole genome shotgun (WGS) entry which is preliminary data.</text>
</comment>
<evidence type="ECO:0000313" key="20">
    <source>
        <dbReference type="Proteomes" id="UP000036013"/>
    </source>
</evidence>
<evidence type="ECO:0000259" key="18">
    <source>
        <dbReference type="Pfam" id="PF13807"/>
    </source>
</evidence>
<keyword evidence="14" id="KW-0175">Coiled coil</keyword>
<evidence type="ECO:0000259" key="17">
    <source>
        <dbReference type="Pfam" id="PF13614"/>
    </source>
</evidence>
<comment type="subcellular location">
    <subcellularLocation>
        <location evidence="1">Cell inner membrane</location>
        <topology evidence="1">Multi-pass membrane protein</topology>
    </subcellularLocation>
</comment>
<evidence type="ECO:0000256" key="5">
    <source>
        <dbReference type="ARBA" id="ARBA00022679"/>
    </source>
</evidence>
<keyword evidence="8 19" id="KW-0418">Kinase</keyword>
<dbReference type="GO" id="GO:0042802">
    <property type="term" value="F:identical protein binding"/>
    <property type="evidence" value="ECO:0007669"/>
    <property type="project" value="UniProtKB-ARBA"/>
</dbReference>
<name>A0A837LFX5_9ENTR</name>
<keyword evidence="7" id="KW-0547">Nucleotide-binding</keyword>
<evidence type="ECO:0000256" key="3">
    <source>
        <dbReference type="ARBA" id="ARBA00022475"/>
    </source>
</evidence>
<dbReference type="InterPro" id="IPR027417">
    <property type="entry name" value="P-loop_NTPase"/>
</dbReference>
<evidence type="ECO:0000256" key="14">
    <source>
        <dbReference type="SAM" id="Coils"/>
    </source>
</evidence>
<dbReference type="GO" id="GO:0004713">
    <property type="term" value="F:protein tyrosine kinase activity"/>
    <property type="evidence" value="ECO:0007669"/>
    <property type="project" value="UniProtKB-KW"/>
</dbReference>
<feature type="coiled-coil region" evidence="14">
    <location>
        <begin position="270"/>
        <end position="304"/>
    </location>
</feature>
<dbReference type="GO" id="GO:0005886">
    <property type="term" value="C:plasma membrane"/>
    <property type="evidence" value="ECO:0007669"/>
    <property type="project" value="UniProtKB-SubCell"/>
</dbReference>
<keyword evidence="5" id="KW-0808">Transferase</keyword>
<dbReference type="Proteomes" id="UP000036013">
    <property type="component" value="Unassembled WGS sequence"/>
</dbReference>
<dbReference type="PANTHER" id="PTHR32309:SF32">
    <property type="entry name" value="TYROSINE-PROTEIN KINASE ETK-RELATED"/>
    <property type="match status" value="1"/>
</dbReference>
<comment type="catalytic activity">
    <reaction evidence="13">
        <text>L-tyrosyl-[protein] + ATP = O-phospho-L-tyrosyl-[protein] + ADP + H(+)</text>
        <dbReference type="Rhea" id="RHEA:10596"/>
        <dbReference type="Rhea" id="RHEA-COMP:10136"/>
        <dbReference type="Rhea" id="RHEA-COMP:20101"/>
        <dbReference type="ChEBI" id="CHEBI:15378"/>
        <dbReference type="ChEBI" id="CHEBI:30616"/>
        <dbReference type="ChEBI" id="CHEBI:46858"/>
        <dbReference type="ChEBI" id="CHEBI:61978"/>
        <dbReference type="ChEBI" id="CHEBI:456216"/>
    </reaction>
</comment>
<evidence type="ECO:0000259" key="16">
    <source>
        <dbReference type="Pfam" id="PF02706"/>
    </source>
</evidence>
<evidence type="ECO:0000256" key="10">
    <source>
        <dbReference type="ARBA" id="ARBA00022989"/>
    </source>
</evidence>